<evidence type="ECO:0000256" key="2">
    <source>
        <dbReference type="ARBA" id="ARBA00022448"/>
    </source>
</evidence>
<dbReference type="EMBL" id="BHYL01000447">
    <property type="protein sequence ID" value="GCD22088.1"/>
    <property type="molecule type" value="Genomic_DNA"/>
</dbReference>
<dbReference type="GO" id="GO:0015807">
    <property type="term" value="P:L-amino acid transport"/>
    <property type="evidence" value="ECO:0007669"/>
    <property type="project" value="TreeGrafter"/>
</dbReference>
<dbReference type="RefSeq" id="WP_124344653.1">
    <property type="nucleotide sequence ID" value="NZ_BHYL01000447.1"/>
</dbReference>
<dbReference type="GO" id="GO:0005524">
    <property type="term" value="F:ATP binding"/>
    <property type="evidence" value="ECO:0007669"/>
    <property type="project" value="UniProtKB-KW"/>
</dbReference>
<sequence>MTPALAVHGLTTGYGGAPVLHDVTLEVRPGALVALVGANGAGKTTLLRAASGLLPLAAGAVALAGDDLQGVGVEDRARRGLAHVPEGRGVVVELTVDENLQLGGLTAHRSAGARRAAVEEVYGLFPSLDRRRAALGHQLSGGERQMLAIGRALVARPRVLLLDEPSLGLAPQVVAQIMALLRARCDDGLAVLLAEQNVAAALSVADRGVVLDLGRVVASRPARDLAHDEALRHAYLGF</sequence>
<dbReference type="SMART" id="SM00382">
    <property type="entry name" value="AAA"/>
    <property type="match status" value="1"/>
</dbReference>
<dbReference type="PANTHER" id="PTHR43820">
    <property type="entry name" value="HIGH-AFFINITY BRANCHED-CHAIN AMINO ACID TRANSPORT ATP-BINDING PROTEIN LIVF"/>
    <property type="match status" value="1"/>
</dbReference>
<accession>A0A401V594</accession>
<comment type="similarity">
    <text evidence="1">Belongs to the ABC transporter superfamily.</text>
</comment>
<dbReference type="Proteomes" id="UP000288246">
    <property type="component" value="Unassembled WGS sequence"/>
</dbReference>
<dbReference type="AlphaFoldDB" id="A0A401V594"/>
<keyword evidence="2" id="KW-0813">Transport</keyword>
<dbReference type="PROSITE" id="PS50893">
    <property type="entry name" value="ABC_TRANSPORTER_2"/>
    <property type="match status" value="1"/>
</dbReference>
<gene>
    <name evidence="7" type="primary">livF</name>
    <name evidence="7" type="ORF">CTKZ_36500</name>
</gene>
<keyword evidence="5" id="KW-0029">Amino-acid transport</keyword>
<dbReference type="GO" id="GO:0015658">
    <property type="term" value="F:branched-chain amino acid transmembrane transporter activity"/>
    <property type="evidence" value="ECO:0007669"/>
    <property type="project" value="TreeGrafter"/>
</dbReference>
<name>A0A401V594_9CELL</name>
<evidence type="ECO:0000256" key="5">
    <source>
        <dbReference type="ARBA" id="ARBA00022970"/>
    </source>
</evidence>
<protein>
    <submittedName>
        <fullName evidence="7">ABC transporter ATP-binding protein</fullName>
    </submittedName>
</protein>
<comment type="caution">
    <text evidence="7">The sequence shown here is derived from an EMBL/GenBank/DDBJ whole genome shotgun (WGS) entry which is preliminary data.</text>
</comment>
<organism evidence="7 8">
    <name type="scientific">Cellulomonas algicola</name>
    <dbReference type="NCBI Taxonomy" id="2071633"/>
    <lineage>
        <taxon>Bacteria</taxon>
        <taxon>Bacillati</taxon>
        <taxon>Actinomycetota</taxon>
        <taxon>Actinomycetes</taxon>
        <taxon>Micrococcales</taxon>
        <taxon>Cellulomonadaceae</taxon>
        <taxon>Cellulomonas</taxon>
    </lineage>
</organism>
<keyword evidence="3" id="KW-0547">Nucleotide-binding</keyword>
<evidence type="ECO:0000313" key="8">
    <source>
        <dbReference type="Proteomes" id="UP000288246"/>
    </source>
</evidence>
<evidence type="ECO:0000256" key="4">
    <source>
        <dbReference type="ARBA" id="ARBA00022840"/>
    </source>
</evidence>
<dbReference type="Gene3D" id="3.40.50.300">
    <property type="entry name" value="P-loop containing nucleotide triphosphate hydrolases"/>
    <property type="match status" value="1"/>
</dbReference>
<dbReference type="InterPro" id="IPR052156">
    <property type="entry name" value="BCAA_Transport_ATP-bd_LivF"/>
</dbReference>
<dbReference type="OrthoDB" id="9805514at2"/>
<dbReference type="InterPro" id="IPR003439">
    <property type="entry name" value="ABC_transporter-like_ATP-bd"/>
</dbReference>
<evidence type="ECO:0000313" key="7">
    <source>
        <dbReference type="EMBL" id="GCD22088.1"/>
    </source>
</evidence>
<dbReference type="PROSITE" id="PS00211">
    <property type="entry name" value="ABC_TRANSPORTER_1"/>
    <property type="match status" value="1"/>
</dbReference>
<dbReference type="CDD" id="cd03224">
    <property type="entry name" value="ABC_TM1139_LivF_branched"/>
    <property type="match status" value="1"/>
</dbReference>
<proteinExistence type="inferred from homology"/>
<evidence type="ECO:0000256" key="1">
    <source>
        <dbReference type="ARBA" id="ARBA00005417"/>
    </source>
</evidence>
<keyword evidence="4 7" id="KW-0067">ATP-binding</keyword>
<keyword evidence="8" id="KW-1185">Reference proteome</keyword>
<dbReference type="SUPFAM" id="SSF52540">
    <property type="entry name" value="P-loop containing nucleoside triphosphate hydrolases"/>
    <property type="match status" value="1"/>
</dbReference>
<dbReference type="PANTHER" id="PTHR43820:SF4">
    <property type="entry name" value="HIGH-AFFINITY BRANCHED-CHAIN AMINO ACID TRANSPORT ATP-BINDING PROTEIN LIVF"/>
    <property type="match status" value="1"/>
</dbReference>
<dbReference type="GO" id="GO:0016887">
    <property type="term" value="F:ATP hydrolysis activity"/>
    <property type="evidence" value="ECO:0007669"/>
    <property type="project" value="InterPro"/>
</dbReference>
<dbReference type="InterPro" id="IPR017871">
    <property type="entry name" value="ABC_transporter-like_CS"/>
</dbReference>
<dbReference type="InterPro" id="IPR027417">
    <property type="entry name" value="P-loop_NTPase"/>
</dbReference>
<dbReference type="InterPro" id="IPR003593">
    <property type="entry name" value="AAA+_ATPase"/>
</dbReference>
<reference evidence="7 8" key="1">
    <citation type="submission" date="2018-11" db="EMBL/GenBank/DDBJ databases">
        <title>Draft genome sequence of Cellulomonas takizawaensis strain TKZ-21.</title>
        <authorList>
            <person name="Yamamura H."/>
            <person name="Hayashi T."/>
            <person name="Hamada M."/>
            <person name="Serisawa Y."/>
            <person name="Matsuyama K."/>
            <person name="Nakagawa Y."/>
            <person name="Otoguro M."/>
            <person name="Yanagida F."/>
            <person name="Hayakawa M."/>
        </authorList>
    </citation>
    <scope>NUCLEOTIDE SEQUENCE [LARGE SCALE GENOMIC DNA]</scope>
    <source>
        <strain evidence="7 8">TKZ-21</strain>
    </source>
</reference>
<evidence type="ECO:0000259" key="6">
    <source>
        <dbReference type="PROSITE" id="PS50893"/>
    </source>
</evidence>
<dbReference type="Pfam" id="PF00005">
    <property type="entry name" value="ABC_tran"/>
    <property type="match status" value="1"/>
</dbReference>
<evidence type="ECO:0000256" key="3">
    <source>
        <dbReference type="ARBA" id="ARBA00022741"/>
    </source>
</evidence>
<feature type="domain" description="ABC transporter" evidence="6">
    <location>
        <begin position="5"/>
        <end position="238"/>
    </location>
</feature>